<feature type="domain" description="MD-2-related lipid-recognition" evidence="7">
    <location>
        <begin position="24"/>
        <end position="146"/>
    </location>
</feature>
<evidence type="ECO:0000259" key="7">
    <source>
        <dbReference type="SMART" id="SM00737"/>
    </source>
</evidence>
<dbReference type="InterPro" id="IPR039670">
    <property type="entry name" value="NPC2-like"/>
</dbReference>
<dbReference type="SUPFAM" id="SSF81296">
    <property type="entry name" value="E set domains"/>
    <property type="match status" value="1"/>
</dbReference>
<feature type="signal peptide" evidence="6">
    <location>
        <begin position="1"/>
        <end position="19"/>
    </location>
</feature>
<comment type="similarity">
    <text evidence="2">Belongs to the NPC2 family.</text>
</comment>
<organism evidence="8">
    <name type="scientific">Anemonia viridis</name>
    <name type="common">Snakelocks anemone</name>
    <dbReference type="NCBI Taxonomy" id="51769"/>
    <lineage>
        <taxon>Eukaryota</taxon>
        <taxon>Metazoa</taxon>
        <taxon>Cnidaria</taxon>
        <taxon>Anthozoa</taxon>
        <taxon>Hexacorallia</taxon>
        <taxon>Actiniaria</taxon>
        <taxon>Actiniidae</taxon>
        <taxon>Anemonia</taxon>
    </lineage>
</organism>
<evidence type="ECO:0000256" key="4">
    <source>
        <dbReference type="ARBA" id="ARBA00022729"/>
    </source>
</evidence>
<name>W0Z6M7_ANEVI</name>
<evidence type="ECO:0000256" key="2">
    <source>
        <dbReference type="ARBA" id="ARBA00006370"/>
    </source>
</evidence>
<dbReference type="InterPro" id="IPR003172">
    <property type="entry name" value="ML_dom"/>
</dbReference>
<dbReference type="EMBL" id="HG670300">
    <property type="protein sequence ID" value="CDJ55917.1"/>
    <property type="molecule type" value="mRNA"/>
</dbReference>
<dbReference type="GO" id="GO:0032367">
    <property type="term" value="P:intracellular cholesterol transport"/>
    <property type="evidence" value="ECO:0007669"/>
    <property type="project" value="InterPro"/>
</dbReference>
<protein>
    <submittedName>
        <fullName evidence="8">Niemann-Pick C 2 Like</fullName>
    </submittedName>
</protein>
<dbReference type="PANTHER" id="PTHR11306:SF68">
    <property type="entry name" value="NPC INTRACELLULAR CHOLESTEROL TRANSPORTER 2"/>
    <property type="match status" value="1"/>
</dbReference>
<dbReference type="FunFam" id="2.60.40.770:FF:000001">
    <property type="entry name" value="NPC intracellular cholesterol transporter 2"/>
    <property type="match status" value="1"/>
</dbReference>
<dbReference type="Gene3D" id="2.60.40.770">
    <property type="match status" value="1"/>
</dbReference>
<dbReference type="InterPro" id="IPR033916">
    <property type="entry name" value="ML_Npc2-like"/>
</dbReference>
<accession>W0Z6M7</accession>
<evidence type="ECO:0000313" key="8">
    <source>
        <dbReference type="EMBL" id="CDJ55917.1"/>
    </source>
</evidence>
<dbReference type="GO" id="GO:0032934">
    <property type="term" value="F:sterol binding"/>
    <property type="evidence" value="ECO:0007669"/>
    <property type="project" value="InterPro"/>
</dbReference>
<comment type="subcellular location">
    <subcellularLocation>
        <location evidence="1">Secreted</location>
    </subcellularLocation>
</comment>
<gene>
    <name evidence="8" type="primary">npc2c</name>
</gene>
<evidence type="ECO:0000256" key="1">
    <source>
        <dbReference type="ARBA" id="ARBA00004613"/>
    </source>
</evidence>
<dbReference type="PANTHER" id="PTHR11306">
    <property type="entry name" value="NIEMANN PICK TYPE C2 PROTEIN NPC2-RELATED"/>
    <property type="match status" value="1"/>
</dbReference>
<keyword evidence="3" id="KW-0964">Secreted</keyword>
<evidence type="ECO:0000256" key="5">
    <source>
        <dbReference type="ARBA" id="ARBA00023157"/>
    </source>
</evidence>
<keyword evidence="4 6" id="KW-0732">Signal</keyword>
<proteinExistence type="evidence at transcript level"/>
<dbReference type="EMBL" id="HG670303">
    <property type="protein sequence ID" value="CDJ70587.1"/>
    <property type="molecule type" value="Genomic_DNA"/>
</dbReference>
<dbReference type="Pfam" id="PF02221">
    <property type="entry name" value="E1_DerP2_DerF2"/>
    <property type="match status" value="1"/>
</dbReference>
<dbReference type="InterPro" id="IPR014756">
    <property type="entry name" value="Ig_E-set"/>
</dbReference>
<feature type="chain" id="PRO_5007732847" evidence="6">
    <location>
        <begin position="20"/>
        <end position="149"/>
    </location>
</feature>
<evidence type="ECO:0000313" key="9">
    <source>
        <dbReference type="EMBL" id="CDJ70587.1"/>
    </source>
</evidence>
<sequence>MKFLVLLLCLQIIWSLSEARNLSFEDCGSKVGKLVSFDLSPCSQDPCFLKRGSNATGTVTFIPSEEVTSSKVYAYVIIGLIPVPLPLPNQNGCKGFGLTCPLKSGKQYELVFSNSVDSRLPAGTVTLKGELKDQEGNNIYCFEVSLTLQ</sequence>
<evidence type="ECO:0000256" key="3">
    <source>
        <dbReference type="ARBA" id="ARBA00022525"/>
    </source>
</evidence>
<reference evidence="8" key="1">
    <citation type="journal article" date="2014" name="Mol. Ecol.">
        <title>Are Niemann-Pick type C proteins key players in cnidarian-dinoflagellate endosymbioses?</title>
        <authorList>
            <person name="Dani V."/>
            <person name="Ganot P."/>
            <person name="Priouzeau F."/>
            <person name="Furla P."/>
            <person name="Sabourault C."/>
        </authorList>
    </citation>
    <scope>NUCLEOTIDE SEQUENCE</scope>
    <source>
        <tissue evidence="9">Tentacle</tissue>
        <tissue evidence="8">Tentacles gastrodermis</tissue>
    </source>
</reference>
<dbReference type="GO" id="GO:0005576">
    <property type="term" value="C:extracellular region"/>
    <property type="evidence" value="ECO:0007669"/>
    <property type="project" value="UniProtKB-SubCell"/>
</dbReference>
<dbReference type="AlphaFoldDB" id="W0Z6M7"/>
<keyword evidence="5" id="KW-1015">Disulfide bond</keyword>
<dbReference type="SMART" id="SM00737">
    <property type="entry name" value="ML"/>
    <property type="match status" value="1"/>
</dbReference>
<evidence type="ECO:0000256" key="6">
    <source>
        <dbReference type="SAM" id="SignalP"/>
    </source>
</evidence>
<dbReference type="CDD" id="cd00916">
    <property type="entry name" value="Npc2_like"/>
    <property type="match status" value="1"/>
</dbReference>